<name>A0ABU9G038_9GAMM</name>
<dbReference type="Gene3D" id="1.10.1660.10">
    <property type="match status" value="1"/>
</dbReference>
<dbReference type="PANTHER" id="PTHR30204:SF67">
    <property type="entry name" value="HTH-TYPE TRANSCRIPTIONAL REGULATOR MLRA-RELATED"/>
    <property type="match status" value="1"/>
</dbReference>
<keyword evidence="3" id="KW-0804">Transcription</keyword>
<evidence type="ECO:0000256" key="2">
    <source>
        <dbReference type="ARBA" id="ARBA00023125"/>
    </source>
</evidence>
<dbReference type="Pfam" id="PF13411">
    <property type="entry name" value="MerR_1"/>
    <property type="match status" value="1"/>
</dbReference>
<keyword evidence="1" id="KW-0805">Transcription regulation</keyword>
<evidence type="ECO:0000256" key="3">
    <source>
        <dbReference type="ARBA" id="ARBA00023163"/>
    </source>
</evidence>
<proteinExistence type="predicted"/>
<dbReference type="RefSeq" id="WP_341566113.1">
    <property type="nucleotide sequence ID" value="NZ_JBAKAR010000001.1"/>
</dbReference>
<organism evidence="5 6">
    <name type="scientific">Marinomonas arenicola</name>
    <dbReference type="NCBI Taxonomy" id="569601"/>
    <lineage>
        <taxon>Bacteria</taxon>
        <taxon>Pseudomonadati</taxon>
        <taxon>Pseudomonadota</taxon>
        <taxon>Gammaproteobacteria</taxon>
        <taxon>Oceanospirillales</taxon>
        <taxon>Oceanospirillaceae</taxon>
        <taxon>Marinomonas</taxon>
    </lineage>
</organism>
<dbReference type="InterPro" id="IPR009061">
    <property type="entry name" value="DNA-bd_dom_put_sf"/>
</dbReference>
<dbReference type="SMART" id="SM00422">
    <property type="entry name" value="HTH_MERR"/>
    <property type="match status" value="1"/>
</dbReference>
<sequence length="328" mass="36515">MNSKAIVALKDCAWCRQVIEADNKKGSDQVDQDMIELNTESEEVNFPIRTLSAKTGVNSVTLRAWERRYGLLKPQRTEKGHRLYSEEDVARVEAIVRWVQQGVAVSKVRALLDREESAENVTPAVEWIEWQASLINLSRQFNEDKIEHLYQQIFSQYPPLVAFKNWILPSLEQLTVGVHARFCNAVLSRCLAGRLASLKNQHANAPKVLITGLYGERTLWCYMVSALFSDQGFACCVLPNMSSGQDWQALIEGLEPSALIAFCENELAPKSADLITALDAWGAPVALIGASFWLAAHADDMTEVGSVRVYSEALEGVTATLERLGSEE</sequence>
<keyword evidence="6" id="KW-1185">Reference proteome</keyword>
<evidence type="ECO:0000313" key="6">
    <source>
        <dbReference type="Proteomes" id="UP001379949"/>
    </source>
</evidence>
<dbReference type="InterPro" id="IPR047057">
    <property type="entry name" value="MerR_fam"/>
</dbReference>
<accession>A0ABU9G038</accession>
<gene>
    <name evidence="5" type="ORF">V6242_01630</name>
</gene>
<dbReference type="EMBL" id="JBAKAR010000001">
    <property type="protein sequence ID" value="MEL0611830.1"/>
    <property type="molecule type" value="Genomic_DNA"/>
</dbReference>
<keyword evidence="2" id="KW-0238">DNA-binding</keyword>
<dbReference type="SUPFAM" id="SSF46955">
    <property type="entry name" value="Putative DNA-binding domain"/>
    <property type="match status" value="1"/>
</dbReference>
<dbReference type="InterPro" id="IPR000551">
    <property type="entry name" value="MerR-type_HTH_dom"/>
</dbReference>
<evidence type="ECO:0000256" key="1">
    <source>
        <dbReference type="ARBA" id="ARBA00023015"/>
    </source>
</evidence>
<dbReference type="PROSITE" id="PS50937">
    <property type="entry name" value="HTH_MERR_2"/>
    <property type="match status" value="1"/>
</dbReference>
<dbReference type="CDD" id="cd01104">
    <property type="entry name" value="HTH_MlrA-CarA"/>
    <property type="match status" value="1"/>
</dbReference>
<dbReference type="Proteomes" id="UP001379949">
    <property type="component" value="Unassembled WGS sequence"/>
</dbReference>
<reference evidence="5 6" key="1">
    <citation type="submission" date="2024-02" db="EMBL/GenBank/DDBJ databases">
        <title>Bacteria isolated from the canopy kelp, Nereocystis luetkeana.</title>
        <authorList>
            <person name="Pfister C.A."/>
            <person name="Younker I.T."/>
            <person name="Light S.H."/>
        </authorList>
    </citation>
    <scope>NUCLEOTIDE SEQUENCE [LARGE SCALE GENOMIC DNA]</scope>
    <source>
        <strain evidence="5 6">TI.4.07</strain>
    </source>
</reference>
<dbReference type="PANTHER" id="PTHR30204">
    <property type="entry name" value="REDOX-CYCLING DRUG-SENSING TRANSCRIPTIONAL ACTIVATOR SOXR"/>
    <property type="match status" value="1"/>
</dbReference>
<protein>
    <submittedName>
        <fullName evidence="5">MerR family transcriptional regulator</fullName>
    </submittedName>
</protein>
<feature type="domain" description="HTH merR-type" evidence="4">
    <location>
        <begin position="45"/>
        <end position="114"/>
    </location>
</feature>
<evidence type="ECO:0000313" key="5">
    <source>
        <dbReference type="EMBL" id="MEL0611830.1"/>
    </source>
</evidence>
<comment type="caution">
    <text evidence="5">The sequence shown here is derived from an EMBL/GenBank/DDBJ whole genome shotgun (WGS) entry which is preliminary data.</text>
</comment>
<evidence type="ECO:0000259" key="4">
    <source>
        <dbReference type="PROSITE" id="PS50937"/>
    </source>
</evidence>